<evidence type="ECO:0000256" key="3">
    <source>
        <dbReference type="ARBA" id="ARBA00023002"/>
    </source>
</evidence>
<evidence type="ECO:0000313" key="15">
    <source>
        <dbReference type="Proteomes" id="UP000460949"/>
    </source>
</evidence>
<dbReference type="NCBIfam" id="TIGR02055">
    <property type="entry name" value="APS_reductase"/>
    <property type="match status" value="1"/>
</dbReference>
<evidence type="ECO:0000256" key="5">
    <source>
        <dbReference type="ARBA" id="ARBA00023014"/>
    </source>
</evidence>
<keyword evidence="12" id="KW-0479">Metal-binding</keyword>
<evidence type="ECO:0000256" key="1">
    <source>
        <dbReference type="ARBA" id="ARBA00009732"/>
    </source>
</evidence>
<dbReference type="Proteomes" id="UP000460949">
    <property type="component" value="Unassembled WGS sequence"/>
</dbReference>
<dbReference type="GO" id="GO:0019344">
    <property type="term" value="P:cysteine biosynthetic process"/>
    <property type="evidence" value="ECO:0007669"/>
    <property type="project" value="InterPro"/>
</dbReference>
<evidence type="ECO:0000313" key="14">
    <source>
        <dbReference type="EMBL" id="MYL19143.1"/>
    </source>
</evidence>
<reference evidence="14 15" key="1">
    <citation type="submission" date="2019-11" db="EMBL/GenBank/DDBJ databases">
        <title>Genome sequences of 17 halophilic strains isolated from different environments.</title>
        <authorList>
            <person name="Furrow R.E."/>
        </authorList>
    </citation>
    <scope>NUCLEOTIDE SEQUENCE [LARGE SCALE GENOMIC DNA]</scope>
    <source>
        <strain evidence="14 15">22511_23_Filter</strain>
    </source>
</reference>
<dbReference type="FunFam" id="3.40.50.620:FF:000095">
    <property type="entry name" value="Phosphoadenosine phosphosulfate reductase"/>
    <property type="match status" value="1"/>
</dbReference>
<comment type="pathway">
    <text evidence="7 12">Sulfur metabolism; hydrogen sulfide biosynthesis; sulfite from sulfate.</text>
</comment>
<accession>A0A845DP11</accession>
<dbReference type="Gene3D" id="3.40.50.620">
    <property type="entry name" value="HUPs"/>
    <property type="match status" value="1"/>
</dbReference>
<comment type="cofactor">
    <cofactor evidence="12">
        <name>[4Fe-4S] cluster</name>
        <dbReference type="ChEBI" id="CHEBI:49883"/>
    </cofactor>
    <text evidence="12">Binds 1 [4Fe-4S] cluster per subunit.</text>
</comment>
<dbReference type="EC" id="1.8.4.10" evidence="8 12"/>
<dbReference type="EMBL" id="WMET01000001">
    <property type="protein sequence ID" value="MYL19143.1"/>
    <property type="molecule type" value="Genomic_DNA"/>
</dbReference>
<dbReference type="GO" id="GO:0070814">
    <property type="term" value="P:hydrogen sulfide biosynthetic process"/>
    <property type="evidence" value="ECO:0007669"/>
    <property type="project" value="UniProtKB-UniRule"/>
</dbReference>
<feature type="binding site" evidence="12">
    <location>
        <position position="125"/>
    </location>
    <ligand>
        <name>[4Fe-4S] cluster</name>
        <dbReference type="ChEBI" id="CHEBI:49883"/>
    </ligand>
</feature>
<feature type="binding site" evidence="12">
    <location>
        <position position="126"/>
    </location>
    <ligand>
        <name>[4Fe-4S] cluster</name>
        <dbReference type="ChEBI" id="CHEBI:49883"/>
    </ligand>
</feature>
<evidence type="ECO:0000256" key="7">
    <source>
        <dbReference type="ARBA" id="ARBA00024327"/>
    </source>
</evidence>
<dbReference type="HAMAP" id="MF_00063">
    <property type="entry name" value="CysH"/>
    <property type="match status" value="1"/>
</dbReference>
<keyword evidence="2 12" id="KW-0963">Cytoplasm</keyword>
<dbReference type="GO" id="GO:0004604">
    <property type="term" value="F:phosphoadenylyl-sulfate reductase (thioredoxin) activity"/>
    <property type="evidence" value="ECO:0007669"/>
    <property type="project" value="UniProtKB-UniRule"/>
</dbReference>
<keyword evidence="5 12" id="KW-0411">Iron-sulfur</keyword>
<evidence type="ECO:0000256" key="11">
    <source>
        <dbReference type="ARBA" id="ARBA00032041"/>
    </source>
</evidence>
<dbReference type="GO" id="GO:0019379">
    <property type="term" value="P:sulfate assimilation, phosphoadenylyl sulfate reduction by phosphoadenylyl-sulfate reductase (thioredoxin)"/>
    <property type="evidence" value="ECO:0007669"/>
    <property type="project" value="UniProtKB-UniRule"/>
</dbReference>
<dbReference type="Pfam" id="PF01507">
    <property type="entry name" value="PAPS_reduct"/>
    <property type="match status" value="1"/>
</dbReference>
<feature type="domain" description="Phosphoadenosine phosphosulphate reductase" evidence="13">
    <location>
        <begin position="42"/>
        <end position="213"/>
    </location>
</feature>
<name>A0A845DP11_9BACI</name>
<dbReference type="GO" id="GO:0043866">
    <property type="term" value="F:adenylyl-sulfate reductase (thioredoxin) activity"/>
    <property type="evidence" value="ECO:0007669"/>
    <property type="project" value="UniProtKB-EC"/>
</dbReference>
<dbReference type="PANTHER" id="PTHR46509">
    <property type="entry name" value="PHOSPHOADENOSINE PHOSPHOSULFATE REDUCTASE"/>
    <property type="match status" value="1"/>
</dbReference>
<proteinExistence type="inferred from homology"/>
<keyword evidence="4 12" id="KW-0408">Iron</keyword>
<evidence type="ECO:0000256" key="2">
    <source>
        <dbReference type="ARBA" id="ARBA00022490"/>
    </source>
</evidence>
<evidence type="ECO:0000256" key="8">
    <source>
        <dbReference type="ARBA" id="ARBA00024386"/>
    </source>
</evidence>
<dbReference type="InterPro" id="IPR002500">
    <property type="entry name" value="PAPS_reduct_dom"/>
</dbReference>
<dbReference type="InterPro" id="IPR004511">
    <property type="entry name" value="PAPS/APS_Rdtase"/>
</dbReference>
<dbReference type="PIRSF" id="PIRSF000857">
    <property type="entry name" value="PAPS_reductase"/>
    <property type="match status" value="1"/>
</dbReference>
<evidence type="ECO:0000256" key="4">
    <source>
        <dbReference type="ARBA" id="ARBA00023004"/>
    </source>
</evidence>
<keyword evidence="3 12" id="KW-0560">Oxidoreductase</keyword>
<dbReference type="GO" id="GO:0005737">
    <property type="term" value="C:cytoplasm"/>
    <property type="evidence" value="ECO:0007669"/>
    <property type="project" value="UniProtKB-SubCell"/>
</dbReference>
<gene>
    <name evidence="12" type="primary">cysH</name>
    <name evidence="14" type="ORF">GLW04_04525</name>
</gene>
<comment type="function">
    <text evidence="6 12">Catalyzes the formation of sulfite from adenosine 5'-phosphosulfate (APS) using thioredoxin as an electron donor.</text>
</comment>
<dbReference type="RefSeq" id="WP_160835559.1">
    <property type="nucleotide sequence ID" value="NZ_WMET01000001.1"/>
</dbReference>
<comment type="subcellular location">
    <subcellularLocation>
        <location evidence="12">Cytoplasm</location>
    </subcellularLocation>
</comment>
<organism evidence="14 15">
    <name type="scientific">Halobacillus litoralis</name>
    <dbReference type="NCBI Taxonomy" id="45668"/>
    <lineage>
        <taxon>Bacteria</taxon>
        <taxon>Bacillati</taxon>
        <taxon>Bacillota</taxon>
        <taxon>Bacilli</taxon>
        <taxon>Bacillales</taxon>
        <taxon>Bacillaceae</taxon>
        <taxon>Halobacillus</taxon>
    </lineage>
</organism>
<comment type="caution">
    <text evidence="14">The sequence shown here is derived from an EMBL/GenBank/DDBJ whole genome shotgun (WGS) entry which is preliminary data.</text>
</comment>
<dbReference type="GO" id="GO:0046872">
    <property type="term" value="F:metal ion binding"/>
    <property type="evidence" value="ECO:0007669"/>
    <property type="project" value="UniProtKB-KW"/>
</dbReference>
<dbReference type="GO" id="GO:0051539">
    <property type="term" value="F:4 iron, 4 sulfur cluster binding"/>
    <property type="evidence" value="ECO:0007669"/>
    <property type="project" value="UniProtKB-UniRule"/>
</dbReference>
<dbReference type="NCBIfam" id="NF002537">
    <property type="entry name" value="PRK02090.1"/>
    <property type="match status" value="1"/>
</dbReference>
<dbReference type="AlphaFoldDB" id="A0A845DP11"/>
<protein>
    <recommendedName>
        <fullName evidence="9 12">Adenosine 5'-phosphosulfate reductase</fullName>
        <shortName evidence="12">APS reductase</shortName>
        <ecNumber evidence="8 12">1.8.4.10</ecNumber>
    </recommendedName>
    <alternativeName>
        <fullName evidence="11 12">5'-adenylylsulfate reductase</fullName>
    </alternativeName>
    <alternativeName>
        <fullName evidence="10 12">Thioredoxin-dependent 5'-adenylylsulfate reductase</fullName>
    </alternativeName>
</protein>
<evidence type="ECO:0000259" key="13">
    <source>
        <dbReference type="Pfam" id="PF01507"/>
    </source>
</evidence>
<dbReference type="InterPro" id="IPR014729">
    <property type="entry name" value="Rossmann-like_a/b/a_fold"/>
</dbReference>
<dbReference type="InterPro" id="IPR011798">
    <property type="entry name" value="APS_reductase"/>
</dbReference>
<dbReference type="SUPFAM" id="SSF52402">
    <property type="entry name" value="Adenine nucleotide alpha hydrolases-like"/>
    <property type="match status" value="1"/>
</dbReference>
<feature type="binding site" evidence="12">
    <location>
        <position position="211"/>
    </location>
    <ligand>
        <name>[4Fe-4S] cluster</name>
        <dbReference type="ChEBI" id="CHEBI:49883"/>
    </ligand>
</feature>
<comment type="similarity">
    <text evidence="1 12">Belongs to the PAPS reductase family. CysH subfamily.</text>
</comment>
<feature type="binding site" evidence="12">
    <location>
        <position position="208"/>
    </location>
    <ligand>
        <name>[4Fe-4S] cluster</name>
        <dbReference type="ChEBI" id="CHEBI:49883"/>
    </ligand>
</feature>
<feature type="active site" description="Nucleophile; cysteine thiosulfonate intermediate" evidence="12">
    <location>
        <position position="232"/>
    </location>
</feature>
<comment type="catalytic activity">
    <reaction evidence="12">
        <text>[thioredoxin]-disulfide + sulfite + AMP + 2 H(+) = adenosine 5'-phosphosulfate + [thioredoxin]-dithiol</text>
        <dbReference type="Rhea" id="RHEA:21976"/>
        <dbReference type="Rhea" id="RHEA-COMP:10698"/>
        <dbReference type="Rhea" id="RHEA-COMP:10700"/>
        <dbReference type="ChEBI" id="CHEBI:15378"/>
        <dbReference type="ChEBI" id="CHEBI:17359"/>
        <dbReference type="ChEBI" id="CHEBI:29950"/>
        <dbReference type="ChEBI" id="CHEBI:50058"/>
        <dbReference type="ChEBI" id="CHEBI:58243"/>
        <dbReference type="ChEBI" id="CHEBI:456215"/>
        <dbReference type="EC" id="1.8.4.10"/>
    </reaction>
</comment>
<sequence length="242" mass="27664">MNTSAPTYETFTGDPLLHMDFEDGHKGARRVIEWAYGHYGKQLVYACSFGAEAIVLLDFIAKAQPDADVVFLDTGLHFQETYDLIEKVKKRYPKLNIHMKKPDLTVEEQAEKHGPALWKRNPDQCCAIRKIKPLEEALTGATAWMSGLRREQSASRSHTNFVNKDERFQSIKICPLIHWTWEDVWDYIRLNSLDYNELHDQSYPSVGCIPCTAKALDDGRSGRWQGFNKTECGLHTAGDTKQ</sequence>
<evidence type="ECO:0000256" key="12">
    <source>
        <dbReference type="HAMAP-Rule" id="MF_00063"/>
    </source>
</evidence>
<dbReference type="NCBIfam" id="TIGR00434">
    <property type="entry name" value="cysH"/>
    <property type="match status" value="1"/>
</dbReference>
<evidence type="ECO:0000256" key="10">
    <source>
        <dbReference type="ARBA" id="ARBA00030894"/>
    </source>
</evidence>
<dbReference type="CDD" id="cd23945">
    <property type="entry name" value="PAPS_reductase"/>
    <property type="match status" value="1"/>
</dbReference>
<dbReference type="PANTHER" id="PTHR46509:SF1">
    <property type="entry name" value="PHOSPHOADENOSINE PHOSPHOSULFATE REDUCTASE"/>
    <property type="match status" value="1"/>
</dbReference>
<evidence type="ECO:0000256" key="9">
    <source>
        <dbReference type="ARBA" id="ARBA00029514"/>
    </source>
</evidence>
<evidence type="ECO:0000256" key="6">
    <source>
        <dbReference type="ARBA" id="ARBA00024298"/>
    </source>
</evidence>